<name>A0ABT8D3P8_9RHOB</name>
<evidence type="ECO:0000256" key="2">
    <source>
        <dbReference type="ARBA" id="ARBA00022801"/>
    </source>
</evidence>
<gene>
    <name evidence="6" type="ORF">QWZ10_05630</name>
</gene>
<dbReference type="SUPFAM" id="SSF56300">
    <property type="entry name" value="Metallo-dependent phosphatases"/>
    <property type="match status" value="1"/>
</dbReference>
<evidence type="ECO:0000313" key="7">
    <source>
        <dbReference type="Proteomes" id="UP001243846"/>
    </source>
</evidence>
<dbReference type="EMBL" id="JAUFRC010000001">
    <property type="protein sequence ID" value="MDN3711423.1"/>
    <property type="molecule type" value="Genomic_DNA"/>
</dbReference>
<evidence type="ECO:0000259" key="5">
    <source>
        <dbReference type="Pfam" id="PF00149"/>
    </source>
</evidence>
<evidence type="ECO:0000256" key="4">
    <source>
        <dbReference type="ARBA" id="ARBA00025742"/>
    </source>
</evidence>
<dbReference type="Pfam" id="PF00149">
    <property type="entry name" value="Metallophos"/>
    <property type="match status" value="1"/>
</dbReference>
<protein>
    <submittedName>
        <fullName evidence="6">Metallophosphoesterase</fullName>
    </submittedName>
</protein>
<dbReference type="Gene3D" id="3.60.21.10">
    <property type="match status" value="1"/>
</dbReference>
<sequence length="302" mass="32897">MSKPTKIIVMSDLHLGAAGTVQYGLDTAERFAKALGDAARLYGDADLCIFAGDIADEADPAAYRLFEDMRSRLDMPQCVLLGNHDDRDVYLAHGRDQMVDANGFVQGVREIGETRVIMLDSSEPGHVEGVLCQTRLDWLAGELAVARATHQKAILVLHHNPQRLHMPVDRYSLARPEALLAVLKASGVEIPLIIAGHCHITSAGSWGGYAVVSISGNQHRVGPFLTGMRGQQACYEGAAQFAVIMAEGEDATVHFHGYVDRNIELPAAMFPWKLDQWQKTPDFLNEAEAEAEAEAVSQVEPA</sequence>
<evidence type="ECO:0000256" key="1">
    <source>
        <dbReference type="ARBA" id="ARBA00022723"/>
    </source>
</evidence>
<keyword evidence="7" id="KW-1185">Reference proteome</keyword>
<keyword evidence="3" id="KW-0408">Iron</keyword>
<proteinExistence type="inferred from homology"/>
<dbReference type="InterPro" id="IPR050884">
    <property type="entry name" value="CNP_phosphodiesterase-III"/>
</dbReference>
<dbReference type="Proteomes" id="UP001243846">
    <property type="component" value="Unassembled WGS sequence"/>
</dbReference>
<keyword evidence="2" id="KW-0378">Hydrolase</keyword>
<feature type="domain" description="Calcineurin-like phosphoesterase" evidence="5">
    <location>
        <begin position="6"/>
        <end position="199"/>
    </location>
</feature>
<dbReference type="InterPro" id="IPR004843">
    <property type="entry name" value="Calcineurin-like_PHP"/>
</dbReference>
<dbReference type="PANTHER" id="PTHR42988">
    <property type="entry name" value="PHOSPHOHYDROLASE"/>
    <property type="match status" value="1"/>
</dbReference>
<organism evidence="6 7">
    <name type="scientific">Paracoccus cavernae</name>
    <dbReference type="NCBI Taxonomy" id="1571207"/>
    <lineage>
        <taxon>Bacteria</taxon>
        <taxon>Pseudomonadati</taxon>
        <taxon>Pseudomonadota</taxon>
        <taxon>Alphaproteobacteria</taxon>
        <taxon>Rhodobacterales</taxon>
        <taxon>Paracoccaceae</taxon>
        <taxon>Paracoccus</taxon>
    </lineage>
</organism>
<comment type="caution">
    <text evidence="6">The sequence shown here is derived from an EMBL/GenBank/DDBJ whole genome shotgun (WGS) entry which is preliminary data.</text>
</comment>
<comment type="similarity">
    <text evidence="4">Belongs to the cyclic nucleotide phosphodiesterase class-III family.</text>
</comment>
<evidence type="ECO:0000313" key="6">
    <source>
        <dbReference type="EMBL" id="MDN3711423.1"/>
    </source>
</evidence>
<reference evidence="7" key="1">
    <citation type="journal article" date="2019" name="Int. J. Syst. Evol. Microbiol.">
        <title>The Global Catalogue of Microorganisms (GCM) 10K type strain sequencing project: providing services to taxonomists for standard genome sequencing and annotation.</title>
        <authorList>
            <consortium name="The Broad Institute Genomics Platform"/>
            <consortium name="The Broad Institute Genome Sequencing Center for Infectious Disease"/>
            <person name="Wu L."/>
            <person name="Ma J."/>
        </authorList>
    </citation>
    <scope>NUCLEOTIDE SEQUENCE [LARGE SCALE GENOMIC DNA]</scope>
    <source>
        <strain evidence="7">CECT 8482</strain>
    </source>
</reference>
<dbReference type="InterPro" id="IPR029052">
    <property type="entry name" value="Metallo-depent_PP-like"/>
</dbReference>
<accession>A0ABT8D3P8</accession>
<evidence type="ECO:0000256" key="3">
    <source>
        <dbReference type="ARBA" id="ARBA00023004"/>
    </source>
</evidence>
<keyword evidence="1" id="KW-0479">Metal-binding</keyword>
<dbReference type="RefSeq" id="WP_377686919.1">
    <property type="nucleotide sequence ID" value="NZ_JBHMDZ010000039.1"/>
</dbReference>
<dbReference type="PANTHER" id="PTHR42988:SF2">
    <property type="entry name" value="CYCLIC NUCLEOTIDE PHOSPHODIESTERASE CBUA0032-RELATED"/>
    <property type="match status" value="1"/>
</dbReference>